<dbReference type="RefSeq" id="XP_004356212.1">
    <property type="nucleotide sequence ID" value="XM_004356159.1"/>
</dbReference>
<protein>
    <submittedName>
        <fullName evidence="1">Uncharacterized protein</fullName>
    </submittedName>
</protein>
<organism evidence="1 2">
    <name type="scientific">Cavenderia fasciculata</name>
    <name type="common">Slime mold</name>
    <name type="synonym">Dictyostelium fasciculatum</name>
    <dbReference type="NCBI Taxonomy" id="261658"/>
    <lineage>
        <taxon>Eukaryota</taxon>
        <taxon>Amoebozoa</taxon>
        <taxon>Evosea</taxon>
        <taxon>Eumycetozoa</taxon>
        <taxon>Dictyostelia</taxon>
        <taxon>Acytosteliales</taxon>
        <taxon>Cavenderiaceae</taxon>
        <taxon>Cavenderia</taxon>
    </lineage>
</organism>
<keyword evidence="2" id="KW-1185">Reference proteome</keyword>
<sequence>MSAERNYRMTQKVVAYQVQNEPLPKTSKTFT</sequence>
<gene>
    <name evidence="1" type="ORF">DFA_08727</name>
</gene>
<accession>F4Q3X2</accession>
<dbReference type="Proteomes" id="UP000007797">
    <property type="component" value="Unassembled WGS sequence"/>
</dbReference>
<dbReference type="KEGG" id="dfa:DFA_08727"/>
<dbReference type="GeneID" id="14869852"/>
<evidence type="ECO:0000313" key="2">
    <source>
        <dbReference type="Proteomes" id="UP000007797"/>
    </source>
</evidence>
<dbReference type="AlphaFoldDB" id="F4Q3X2"/>
<dbReference type="EMBL" id="GL883021">
    <property type="protein sequence ID" value="EGG17728.1"/>
    <property type="molecule type" value="Genomic_DNA"/>
</dbReference>
<proteinExistence type="predicted"/>
<name>F4Q3X2_CACFS</name>
<reference evidence="2" key="1">
    <citation type="journal article" date="2011" name="Genome Res.">
        <title>Phylogeny-wide analysis of social amoeba genomes highlights ancient origins for complex intercellular communication.</title>
        <authorList>
            <person name="Heidel A.J."/>
            <person name="Lawal H.M."/>
            <person name="Felder M."/>
            <person name="Schilde C."/>
            <person name="Helps N.R."/>
            <person name="Tunggal B."/>
            <person name="Rivero F."/>
            <person name="John U."/>
            <person name="Schleicher M."/>
            <person name="Eichinger L."/>
            <person name="Platzer M."/>
            <person name="Noegel A.A."/>
            <person name="Schaap P."/>
            <person name="Gloeckner G."/>
        </authorList>
    </citation>
    <scope>NUCLEOTIDE SEQUENCE [LARGE SCALE GENOMIC DNA]</scope>
    <source>
        <strain evidence="2">SH3</strain>
    </source>
</reference>
<evidence type="ECO:0000313" key="1">
    <source>
        <dbReference type="EMBL" id="EGG17728.1"/>
    </source>
</evidence>